<sequence length="203" mass="21869">MPRSTKIIDRFEGRILGAGSTSGVRVVVGDWSHSPLGAFTDVMVADASGRRFLLAPNEAVAQYVSQTYNFDETVLCDVHLTQGWTVDAGPLRASFGLGKRTPTGWLLHAVPQRIASSRPLAVLADPVARIVHPGVRTVGTAGNGRREYYGALDQHAVTRLTGTWHEEALGALTRVTPNPAFGFSSTPQLPAVTRVVTTIVRER</sequence>
<evidence type="ECO:0000313" key="2">
    <source>
        <dbReference type="Proteomes" id="UP000320806"/>
    </source>
</evidence>
<dbReference type="Proteomes" id="UP000320806">
    <property type="component" value="Unassembled WGS sequence"/>
</dbReference>
<keyword evidence="2" id="KW-1185">Reference proteome</keyword>
<dbReference type="EMBL" id="VFMO01000001">
    <property type="protein sequence ID" value="TQJ12934.1"/>
    <property type="molecule type" value="Genomic_DNA"/>
</dbReference>
<protein>
    <submittedName>
        <fullName evidence="1">Uncharacterized protein</fullName>
    </submittedName>
</protein>
<name>A0A542ECB3_9MICO</name>
<comment type="caution">
    <text evidence="1">The sequence shown here is derived from an EMBL/GenBank/DDBJ whole genome shotgun (WGS) entry which is preliminary data.</text>
</comment>
<proteinExistence type="predicted"/>
<reference evidence="1 2" key="1">
    <citation type="submission" date="2019-06" db="EMBL/GenBank/DDBJ databases">
        <title>Sequencing the genomes of 1000 actinobacteria strains.</title>
        <authorList>
            <person name="Klenk H.-P."/>
        </authorList>
    </citation>
    <scope>NUCLEOTIDE SEQUENCE [LARGE SCALE GENOMIC DNA]</scope>
    <source>
        <strain evidence="1 2">DSM 19828</strain>
    </source>
</reference>
<dbReference type="OrthoDB" id="3571220at2"/>
<accession>A0A542ECB3</accession>
<dbReference type="AlphaFoldDB" id="A0A542ECB3"/>
<gene>
    <name evidence="1" type="ORF">FB459_0313</name>
</gene>
<organism evidence="1 2">
    <name type="scientific">Yimella lutea</name>
    <dbReference type="NCBI Taxonomy" id="587872"/>
    <lineage>
        <taxon>Bacteria</taxon>
        <taxon>Bacillati</taxon>
        <taxon>Actinomycetota</taxon>
        <taxon>Actinomycetes</taxon>
        <taxon>Micrococcales</taxon>
        <taxon>Dermacoccaceae</taxon>
        <taxon>Yimella</taxon>
    </lineage>
</organism>
<dbReference type="RefSeq" id="WP_141927218.1">
    <property type="nucleotide sequence ID" value="NZ_BAABCI010000038.1"/>
</dbReference>
<evidence type="ECO:0000313" key="1">
    <source>
        <dbReference type="EMBL" id="TQJ12934.1"/>
    </source>
</evidence>